<accession>A0A1A9VXN8</accession>
<proteinExistence type="predicted"/>
<dbReference type="Proteomes" id="UP000078200">
    <property type="component" value="Unassembled WGS sequence"/>
</dbReference>
<dbReference type="AlphaFoldDB" id="A0A1A9VXN8"/>
<organism evidence="1 2">
    <name type="scientific">Glossina austeni</name>
    <name type="common">Savannah tsetse fly</name>
    <dbReference type="NCBI Taxonomy" id="7395"/>
    <lineage>
        <taxon>Eukaryota</taxon>
        <taxon>Metazoa</taxon>
        <taxon>Ecdysozoa</taxon>
        <taxon>Arthropoda</taxon>
        <taxon>Hexapoda</taxon>
        <taxon>Insecta</taxon>
        <taxon>Pterygota</taxon>
        <taxon>Neoptera</taxon>
        <taxon>Endopterygota</taxon>
        <taxon>Diptera</taxon>
        <taxon>Brachycera</taxon>
        <taxon>Muscomorpha</taxon>
        <taxon>Hippoboscoidea</taxon>
        <taxon>Glossinidae</taxon>
        <taxon>Glossina</taxon>
    </lineage>
</organism>
<evidence type="ECO:0000313" key="1">
    <source>
        <dbReference type="EnsemblMetazoa" id="GAUT050949-PA"/>
    </source>
</evidence>
<reference evidence="1" key="1">
    <citation type="submission" date="2020-05" db="UniProtKB">
        <authorList>
            <consortium name="EnsemblMetazoa"/>
        </authorList>
    </citation>
    <scope>IDENTIFICATION</scope>
    <source>
        <strain evidence="1">TTRI</strain>
    </source>
</reference>
<name>A0A1A9VXN8_GLOAU</name>
<sequence>MENEKIVLSLHEQFHTEFCSWSLLFKFILDNRAIVDVNIIKSHHHSKQCRRGWLPVKKNIKFFGHTLYYHISTPFNLIEIIYEVIRPSQPPPPHRYAVRERNIPETMSQLMGLKCRYKAGKHRKNL</sequence>
<evidence type="ECO:0000313" key="2">
    <source>
        <dbReference type="Proteomes" id="UP000078200"/>
    </source>
</evidence>
<dbReference type="EnsemblMetazoa" id="GAUT050949-RA">
    <property type="protein sequence ID" value="GAUT050949-PA"/>
    <property type="gene ID" value="GAUT050949"/>
</dbReference>
<protein>
    <submittedName>
        <fullName evidence="1">Uncharacterized protein</fullName>
    </submittedName>
</protein>
<dbReference type="VEuPathDB" id="VectorBase:GAUT050949"/>
<keyword evidence="2" id="KW-1185">Reference proteome</keyword>